<proteinExistence type="predicted"/>
<protein>
    <submittedName>
        <fullName evidence="1">Uncharacterized protein</fullName>
    </submittedName>
</protein>
<dbReference type="EMBL" id="CP022117">
    <property type="protein sequence ID" value="ASG18274.1"/>
    <property type="molecule type" value="Genomic_DNA"/>
</dbReference>
<evidence type="ECO:0000313" key="1">
    <source>
        <dbReference type="EMBL" id="ASG18274.1"/>
    </source>
</evidence>
<dbReference type="RefSeq" id="WP_088731115.1">
    <property type="nucleotide sequence ID" value="NZ_CP022117.1"/>
</dbReference>
<evidence type="ECO:0000313" key="2">
    <source>
        <dbReference type="Proteomes" id="UP000197157"/>
    </source>
</evidence>
<accession>A0A2C9P4J1</accession>
<dbReference type="AlphaFoldDB" id="A0A2C9P4J1"/>
<reference evidence="1 2" key="1">
    <citation type="submission" date="2017-06" db="EMBL/GenBank/DDBJ databases">
        <title>Salmonella reference genomes for public health.</title>
        <authorList>
            <person name="Robertson J."/>
            <person name="Yoshida C."/>
            <person name="Gurnik S."/>
            <person name="Nash J."/>
        </authorList>
    </citation>
    <scope>NUCLEOTIDE SEQUENCE [LARGE SCALE GENOMIC DNA]</scope>
    <source>
        <strain evidence="1 2">S-1643</strain>
    </source>
</reference>
<organism evidence="1 2">
    <name type="scientific">Salmonella enterica subsp. enterica serovar Macclesfield str. S-1643</name>
    <dbReference type="NCBI Taxonomy" id="1242107"/>
    <lineage>
        <taxon>Bacteria</taxon>
        <taxon>Pseudomonadati</taxon>
        <taxon>Pseudomonadota</taxon>
        <taxon>Gammaproteobacteria</taxon>
        <taxon>Enterobacterales</taxon>
        <taxon>Enterobacteriaceae</taxon>
        <taxon>Salmonella</taxon>
    </lineage>
</organism>
<dbReference type="Proteomes" id="UP000197157">
    <property type="component" value="Chromosome"/>
</dbReference>
<sequence length="96" mass="10782">MSVFDKMPSLMPVVIAPQVWESVIEFPDDPEQMEERLANLLLAVLLTLRTAGSQREKLMFSLYCLPPRGDMKAPVSVPLSLNRMSHYLHISLAAQA</sequence>
<gene>
    <name evidence="1" type="ORF">LFZ25_21265</name>
</gene>
<name>A0A2C9P4J1_SALET</name>